<dbReference type="EMBL" id="JAJBZT010000003">
    <property type="protein sequence ID" value="MCB6183135.1"/>
    <property type="molecule type" value="Genomic_DNA"/>
</dbReference>
<dbReference type="PROSITE" id="PS50887">
    <property type="entry name" value="GGDEF"/>
    <property type="match status" value="1"/>
</dbReference>
<dbReference type="SMART" id="SM00267">
    <property type="entry name" value="GGDEF"/>
    <property type="match status" value="1"/>
</dbReference>
<evidence type="ECO:0000259" key="5">
    <source>
        <dbReference type="PROSITE" id="PS50887"/>
    </source>
</evidence>
<dbReference type="InterPro" id="IPR043128">
    <property type="entry name" value="Rev_trsase/Diguanyl_cyclase"/>
</dbReference>
<gene>
    <name evidence="6" type="ORF">LIN78_06215</name>
</gene>
<dbReference type="Pfam" id="PF21118">
    <property type="entry name" value="DosC_2nd"/>
    <property type="match status" value="1"/>
</dbReference>
<reference evidence="6" key="1">
    <citation type="submission" date="2021-10" db="EMBL/GenBank/DDBJ databases">
        <title>The complete genome sequence of Leeia sp. TBRC 13508.</title>
        <authorList>
            <person name="Charoenyingcharoen P."/>
            <person name="Yukphan P."/>
        </authorList>
    </citation>
    <scope>NUCLEOTIDE SEQUENCE</scope>
    <source>
        <strain evidence="6">TBRC 13508</strain>
    </source>
</reference>
<evidence type="ECO:0000256" key="1">
    <source>
        <dbReference type="ARBA" id="ARBA00012528"/>
    </source>
</evidence>
<dbReference type="Gene3D" id="1.10.490.10">
    <property type="entry name" value="Globins"/>
    <property type="match status" value="1"/>
</dbReference>
<dbReference type="Gene3D" id="3.30.70.270">
    <property type="match status" value="1"/>
</dbReference>
<evidence type="ECO:0000256" key="2">
    <source>
        <dbReference type="ARBA" id="ARBA00015125"/>
    </source>
</evidence>
<organism evidence="6 7">
    <name type="scientific">Leeia speluncae</name>
    <dbReference type="NCBI Taxonomy" id="2884804"/>
    <lineage>
        <taxon>Bacteria</taxon>
        <taxon>Pseudomonadati</taxon>
        <taxon>Pseudomonadota</taxon>
        <taxon>Betaproteobacteria</taxon>
        <taxon>Neisseriales</taxon>
        <taxon>Leeiaceae</taxon>
        <taxon>Leeia</taxon>
    </lineage>
</organism>
<protein>
    <recommendedName>
        <fullName evidence="2">Diguanylate cyclase DosC</fullName>
        <ecNumber evidence="1">2.7.7.65</ecNumber>
    </recommendedName>
    <alternativeName>
        <fullName evidence="3">Direct oxygen-sensing cyclase</fullName>
    </alternativeName>
</protein>
<dbReference type="InterPro" id="IPR000160">
    <property type="entry name" value="GGDEF_dom"/>
</dbReference>
<dbReference type="InterPro" id="IPR029787">
    <property type="entry name" value="Nucleotide_cyclase"/>
</dbReference>
<evidence type="ECO:0000313" key="6">
    <source>
        <dbReference type="EMBL" id="MCB6183135.1"/>
    </source>
</evidence>
<dbReference type="SUPFAM" id="SSF46458">
    <property type="entry name" value="Globin-like"/>
    <property type="match status" value="1"/>
</dbReference>
<dbReference type="InterPro" id="IPR048442">
    <property type="entry name" value="DosC_2nd"/>
</dbReference>
<name>A0ABS8D4K9_9NEIS</name>
<dbReference type="Proteomes" id="UP001165395">
    <property type="component" value="Unassembled WGS sequence"/>
</dbReference>
<dbReference type="PANTHER" id="PTHR45138:SF9">
    <property type="entry name" value="DIGUANYLATE CYCLASE DGCM-RELATED"/>
    <property type="match status" value="1"/>
</dbReference>
<dbReference type="InterPro" id="IPR012292">
    <property type="entry name" value="Globin/Proto"/>
</dbReference>
<dbReference type="NCBIfam" id="TIGR00254">
    <property type="entry name" value="GGDEF"/>
    <property type="match status" value="1"/>
</dbReference>
<dbReference type="SUPFAM" id="SSF55073">
    <property type="entry name" value="Nucleotide cyclase"/>
    <property type="match status" value="1"/>
</dbReference>
<dbReference type="InterPro" id="IPR044398">
    <property type="entry name" value="Globin-sensor_dom"/>
</dbReference>
<proteinExistence type="predicted"/>
<dbReference type="RefSeq" id="WP_227179618.1">
    <property type="nucleotide sequence ID" value="NZ_JAJBZT010000003.1"/>
</dbReference>
<evidence type="ECO:0000256" key="4">
    <source>
        <dbReference type="ARBA" id="ARBA00034247"/>
    </source>
</evidence>
<comment type="caution">
    <text evidence="6">The sequence shown here is derived from an EMBL/GenBank/DDBJ whole genome shotgun (WGS) entry which is preliminary data.</text>
</comment>
<dbReference type="CDD" id="cd01949">
    <property type="entry name" value="GGDEF"/>
    <property type="match status" value="1"/>
</dbReference>
<dbReference type="InterPro" id="IPR009050">
    <property type="entry name" value="Globin-like_sf"/>
</dbReference>
<dbReference type="Pfam" id="PF11563">
    <property type="entry name" value="Protoglobin"/>
    <property type="match status" value="1"/>
</dbReference>
<sequence length="451" mass="51137">MQTPTFYRAEIIFCQEAITITKAIIEQHKENFAASFYNHMLDNTEAAHFLSPEVIQAHLKPGLQVWLEKVFSVADEDSLNKMLAIQRHVGEVHARIEIPIGLVTQGFRLLKHKIHDELLKTDASTSLILAAVLRIETLLDIALEEMSHAFIASHTKNARIDEAYKIVAAGQNLSLEKERQVSALLEWENKLFRALTTNQTLNHVTKLSESAFGLWLHHKASLLFDQTNESKKIDLLIAKIDNETLPSLIGSNEEHTQNQTQTIRQLVSDIEQITYLLSTIFDRFIGLEVGKDAMTQLFNRRFLSTILRHEIELHRKRKDEFAVLMIDIDHFKQINDLHGHDMGDKVIQHVATTLISQVRAGDFVFRYGGEEFLVLLTEITPHQALAIAEKLRHKIAHTPISLADPLPVHLSVSVGLAQYDGHPDYQRLISRADAALYEAKEAGRNRCVVAS</sequence>
<dbReference type="EC" id="2.7.7.65" evidence="1"/>
<dbReference type="InterPro" id="IPR050469">
    <property type="entry name" value="Diguanylate_Cyclase"/>
</dbReference>
<keyword evidence="7" id="KW-1185">Reference proteome</keyword>
<comment type="catalytic activity">
    <reaction evidence="4">
        <text>2 GTP = 3',3'-c-di-GMP + 2 diphosphate</text>
        <dbReference type="Rhea" id="RHEA:24898"/>
        <dbReference type="ChEBI" id="CHEBI:33019"/>
        <dbReference type="ChEBI" id="CHEBI:37565"/>
        <dbReference type="ChEBI" id="CHEBI:58805"/>
        <dbReference type="EC" id="2.7.7.65"/>
    </reaction>
</comment>
<evidence type="ECO:0000256" key="3">
    <source>
        <dbReference type="ARBA" id="ARBA00029839"/>
    </source>
</evidence>
<feature type="domain" description="GGDEF" evidence="5">
    <location>
        <begin position="319"/>
        <end position="451"/>
    </location>
</feature>
<evidence type="ECO:0000313" key="7">
    <source>
        <dbReference type="Proteomes" id="UP001165395"/>
    </source>
</evidence>
<dbReference type="PANTHER" id="PTHR45138">
    <property type="entry name" value="REGULATORY COMPONENTS OF SENSORY TRANSDUCTION SYSTEM"/>
    <property type="match status" value="1"/>
</dbReference>
<dbReference type="Pfam" id="PF00990">
    <property type="entry name" value="GGDEF"/>
    <property type="match status" value="1"/>
</dbReference>
<accession>A0ABS8D4K9</accession>